<dbReference type="EMBL" id="WBMS02000062">
    <property type="protein sequence ID" value="MWA07061.1"/>
    <property type="molecule type" value="Genomic_DNA"/>
</dbReference>
<dbReference type="SUPFAM" id="SSF52172">
    <property type="entry name" value="CheY-like"/>
    <property type="match status" value="1"/>
</dbReference>
<dbReference type="Proteomes" id="UP000462055">
    <property type="component" value="Unassembled WGS sequence"/>
</dbReference>
<evidence type="ECO:0000313" key="5">
    <source>
        <dbReference type="Proteomes" id="UP000462055"/>
    </source>
</evidence>
<reference evidence="4" key="1">
    <citation type="submission" date="2019-12" db="EMBL/GenBank/DDBJ databases">
        <title>Actinomadura physcomitrii sp. nov., a novel actinomycete isolated from moss [Physcomitrium sphaericum (Ludw) Fuernr].</title>
        <authorList>
            <person name="Zhuang X."/>
        </authorList>
    </citation>
    <scope>NUCLEOTIDE SEQUENCE [LARGE SCALE GENOMIC DNA]</scope>
    <source>
        <strain evidence="4">LD22</strain>
    </source>
</reference>
<keyword evidence="5" id="KW-1185">Reference proteome</keyword>
<dbReference type="InterPro" id="IPR011006">
    <property type="entry name" value="CheY-like_superfamily"/>
</dbReference>
<evidence type="ECO:0000256" key="1">
    <source>
        <dbReference type="ARBA" id="ARBA00022553"/>
    </source>
</evidence>
<keyword evidence="1 2" id="KW-0597">Phosphoprotein</keyword>
<feature type="modified residue" description="4-aspartylphosphate" evidence="2">
    <location>
        <position position="51"/>
    </location>
</feature>
<dbReference type="Pfam" id="PF00072">
    <property type="entry name" value="Response_reg"/>
    <property type="match status" value="1"/>
</dbReference>
<dbReference type="Gene3D" id="3.40.50.2300">
    <property type="match status" value="1"/>
</dbReference>
<dbReference type="SMART" id="SM00448">
    <property type="entry name" value="REC"/>
    <property type="match status" value="1"/>
</dbReference>
<organism evidence="4 5">
    <name type="scientific">Actinomadura physcomitrii</name>
    <dbReference type="NCBI Taxonomy" id="2650748"/>
    <lineage>
        <taxon>Bacteria</taxon>
        <taxon>Bacillati</taxon>
        <taxon>Actinomycetota</taxon>
        <taxon>Actinomycetes</taxon>
        <taxon>Streptosporangiales</taxon>
        <taxon>Thermomonosporaceae</taxon>
        <taxon>Actinomadura</taxon>
    </lineage>
</organism>
<dbReference type="AlphaFoldDB" id="A0A6I4MUS0"/>
<proteinExistence type="predicted"/>
<accession>A0A6I4MUS0</accession>
<dbReference type="RefSeq" id="WP_151599971.1">
    <property type="nucleotide sequence ID" value="NZ_WBMS02000062.1"/>
</dbReference>
<sequence>MRVLIVEDSRVGQLLHTVLERDGHEPVVAENGTNGWCELTGATPPQMLILDRMLPDMDGADLLTRLRGDARTAALPVLMLTAAASTSRDLDDGTLTRVLGKPFDLVELRQVLSELAGN</sequence>
<evidence type="ECO:0000313" key="4">
    <source>
        <dbReference type="EMBL" id="MWA07061.1"/>
    </source>
</evidence>
<dbReference type="InterPro" id="IPR001789">
    <property type="entry name" value="Sig_transdc_resp-reg_receiver"/>
</dbReference>
<evidence type="ECO:0000259" key="3">
    <source>
        <dbReference type="PROSITE" id="PS50110"/>
    </source>
</evidence>
<protein>
    <submittedName>
        <fullName evidence="4">Response regulator</fullName>
    </submittedName>
</protein>
<gene>
    <name evidence="4" type="ORF">F8568_043330</name>
</gene>
<dbReference type="PANTHER" id="PTHR44591">
    <property type="entry name" value="STRESS RESPONSE REGULATOR PROTEIN 1"/>
    <property type="match status" value="1"/>
</dbReference>
<dbReference type="PANTHER" id="PTHR44591:SF3">
    <property type="entry name" value="RESPONSE REGULATORY DOMAIN-CONTAINING PROTEIN"/>
    <property type="match status" value="1"/>
</dbReference>
<dbReference type="GO" id="GO:0000160">
    <property type="term" value="P:phosphorelay signal transduction system"/>
    <property type="evidence" value="ECO:0007669"/>
    <property type="project" value="InterPro"/>
</dbReference>
<dbReference type="PROSITE" id="PS50110">
    <property type="entry name" value="RESPONSE_REGULATORY"/>
    <property type="match status" value="1"/>
</dbReference>
<dbReference type="InterPro" id="IPR050595">
    <property type="entry name" value="Bact_response_regulator"/>
</dbReference>
<feature type="domain" description="Response regulatory" evidence="3">
    <location>
        <begin position="1"/>
        <end position="116"/>
    </location>
</feature>
<evidence type="ECO:0000256" key="2">
    <source>
        <dbReference type="PROSITE-ProRule" id="PRU00169"/>
    </source>
</evidence>
<name>A0A6I4MUS0_9ACTN</name>
<comment type="caution">
    <text evidence="4">The sequence shown here is derived from an EMBL/GenBank/DDBJ whole genome shotgun (WGS) entry which is preliminary data.</text>
</comment>